<evidence type="ECO:0000313" key="1">
    <source>
        <dbReference type="EMBL" id="KAG0427282.1"/>
    </source>
</evidence>
<dbReference type="Proteomes" id="UP000805193">
    <property type="component" value="Unassembled WGS sequence"/>
</dbReference>
<evidence type="ECO:0000313" key="2">
    <source>
        <dbReference type="Proteomes" id="UP000805193"/>
    </source>
</evidence>
<sequence>PSTRIAERLAMPRPLHIPRACFGDLGAITQLHKGPNGASRGDRLLPATAKRIRPPPHSLATAP</sequence>
<reference evidence="1 2" key="1">
    <citation type="journal article" date="2020" name="Cell">
        <title>Large-Scale Comparative Analyses of Tick Genomes Elucidate Their Genetic Diversity and Vector Capacities.</title>
        <authorList>
            <consortium name="Tick Genome and Microbiome Consortium (TIGMIC)"/>
            <person name="Jia N."/>
            <person name="Wang J."/>
            <person name="Shi W."/>
            <person name="Du L."/>
            <person name="Sun Y."/>
            <person name="Zhan W."/>
            <person name="Jiang J.F."/>
            <person name="Wang Q."/>
            <person name="Zhang B."/>
            <person name="Ji P."/>
            <person name="Bell-Sakyi L."/>
            <person name="Cui X.M."/>
            <person name="Yuan T.T."/>
            <person name="Jiang B.G."/>
            <person name="Yang W.F."/>
            <person name="Lam T.T."/>
            <person name="Chang Q.C."/>
            <person name="Ding S.J."/>
            <person name="Wang X.J."/>
            <person name="Zhu J.G."/>
            <person name="Ruan X.D."/>
            <person name="Zhao L."/>
            <person name="Wei J.T."/>
            <person name="Ye R.Z."/>
            <person name="Que T.C."/>
            <person name="Du C.H."/>
            <person name="Zhou Y.H."/>
            <person name="Cheng J.X."/>
            <person name="Dai P.F."/>
            <person name="Guo W.B."/>
            <person name="Han X.H."/>
            <person name="Huang E.J."/>
            <person name="Li L.F."/>
            <person name="Wei W."/>
            <person name="Gao Y.C."/>
            <person name="Liu J.Z."/>
            <person name="Shao H.Z."/>
            <person name="Wang X."/>
            <person name="Wang C.C."/>
            <person name="Yang T.C."/>
            <person name="Huo Q.B."/>
            <person name="Li W."/>
            <person name="Chen H.Y."/>
            <person name="Chen S.E."/>
            <person name="Zhou L.G."/>
            <person name="Ni X.B."/>
            <person name="Tian J.H."/>
            <person name="Sheng Y."/>
            <person name="Liu T."/>
            <person name="Pan Y.S."/>
            <person name="Xia L.Y."/>
            <person name="Li J."/>
            <person name="Zhao F."/>
            <person name="Cao W.C."/>
        </authorList>
    </citation>
    <scope>NUCLEOTIDE SEQUENCE [LARGE SCALE GENOMIC DNA]</scope>
    <source>
        <strain evidence="1">Iper-2018</strain>
    </source>
</reference>
<comment type="caution">
    <text evidence="1">The sequence shown here is derived from an EMBL/GenBank/DDBJ whole genome shotgun (WGS) entry which is preliminary data.</text>
</comment>
<name>A0AC60Q2R7_IXOPE</name>
<feature type="non-terminal residue" evidence="1">
    <location>
        <position position="1"/>
    </location>
</feature>
<feature type="non-terminal residue" evidence="1">
    <location>
        <position position="63"/>
    </location>
</feature>
<gene>
    <name evidence="1" type="ORF">HPB47_025658</name>
</gene>
<keyword evidence="2" id="KW-1185">Reference proteome</keyword>
<proteinExistence type="predicted"/>
<dbReference type="EMBL" id="JABSTQ010009644">
    <property type="protein sequence ID" value="KAG0427282.1"/>
    <property type="molecule type" value="Genomic_DNA"/>
</dbReference>
<organism evidence="1 2">
    <name type="scientific">Ixodes persulcatus</name>
    <name type="common">Taiga tick</name>
    <dbReference type="NCBI Taxonomy" id="34615"/>
    <lineage>
        <taxon>Eukaryota</taxon>
        <taxon>Metazoa</taxon>
        <taxon>Ecdysozoa</taxon>
        <taxon>Arthropoda</taxon>
        <taxon>Chelicerata</taxon>
        <taxon>Arachnida</taxon>
        <taxon>Acari</taxon>
        <taxon>Parasitiformes</taxon>
        <taxon>Ixodida</taxon>
        <taxon>Ixodoidea</taxon>
        <taxon>Ixodidae</taxon>
        <taxon>Ixodinae</taxon>
        <taxon>Ixodes</taxon>
    </lineage>
</organism>
<accession>A0AC60Q2R7</accession>
<protein>
    <submittedName>
        <fullName evidence="1">Uncharacterized protein</fullName>
    </submittedName>
</protein>